<dbReference type="RefSeq" id="WP_089809506.1">
    <property type="nucleotide sequence ID" value="NZ_FOYT01000003.1"/>
</dbReference>
<dbReference type="InterPro" id="IPR032710">
    <property type="entry name" value="NTF2-like_dom_sf"/>
</dbReference>
<dbReference type="GO" id="GO:0030638">
    <property type="term" value="P:polyketide metabolic process"/>
    <property type="evidence" value="ECO:0007669"/>
    <property type="project" value="InterPro"/>
</dbReference>
<protein>
    <recommendedName>
        <fullName evidence="3">SnoaL-like polyketide cyclase</fullName>
    </recommendedName>
</protein>
<dbReference type="Pfam" id="PF07366">
    <property type="entry name" value="SnoaL"/>
    <property type="match status" value="1"/>
</dbReference>
<gene>
    <name evidence="1" type="ORF">SAMN04487947_3235</name>
</gene>
<dbReference type="EMBL" id="FOYT01000003">
    <property type="protein sequence ID" value="SFR65966.1"/>
    <property type="molecule type" value="Genomic_DNA"/>
</dbReference>
<dbReference type="PANTHER" id="PTHR38436:SF1">
    <property type="entry name" value="ESTER CYCLASE"/>
    <property type="match status" value="1"/>
</dbReference>
<name>A0A1I6IGY5_9EURY</name>
<proteinExistence type="predicted"/>
<evidence type="ECO:0000313" key="1">
    <source>
        <dbReference type="EMBL" id="SFR65966.1"/>
    </source>
</evidence>
<accession>A0A1I6IGY5</accession>
<evidence type="ECO:0000313" key="2">
    <source>
        <dbReference type="Proteomes" id="UP000198531"/>
    </source>
</evidence>
<evidence type="ECO:0008006" key="3">
    <source>
        <dbReference type="Google" id="ProtNLM"/>
    </source>
</evidence>
<dbReference type="OrthoDB" id="8685at2157"/>
<dbReference type="Gene3D" id="3.10.450.50">
    <property type="match status" value="1"/>
</dbReference>
<keyword evidence="2" id="KW-1185">Reference proteome</keyword>
<dbReference type="SUPFAM" id="SSF54427">
    <property type="entry name" value="NTF2-like"/>
    <property type="match status" value="1"/>
</dbReference>
<organism evidence="1 2">
    <name type="scientific">Halogeometricum rufum</name>
    <dbReference type="NCBI Taxonomy" id="553469"/>
    <lineage>
        <taxon>Archaea</taxon>
        <taxon>Methanobacteriati</taxon>
        <taxon>Methanobacteriota</taxon>
        <taxon>Stenosarchaea group</taxon>
        <taxon>Halobacteria</taxon>
        <taxon>Halobacteriales</taxon>
        <taxon>Haloferacaceae</taxon>
        <taxon>Halogeometricum</taxon>
    </lineage>
</organism>
<reference evidence="2" key="1">
    <citation type="submission" date="2016-10" db="EMBL/GenBank/DDBJ databases">
        <authorList>
            <person name="Varghese N."/>
            <person name="Submissions S."/>
        </authorList>
    </citation>
    <scope>NUCLEOTIDE SEQUENCE [LARGE SCALE GENOMIC DNA]</scope>
    <source>
        <strain evidence="2">CGMCC 1.7736</strain>
    </source>
</reference>
<dbReference type="Proteomes" id="UP000198531">
    <property type="component" value="Unassembled WGS sequence"/>
</dbReference>
<dbReference type="AlphaFoldDB" id="A0A1I6IGY5"/>
<dbReference type="PANTHER" id="PTHR38436">
    <property type="entry name" value="POLYKETIDE CYCLASE SNOAL-LIKE DOMAIN"/>
    <property type="match status" value="1"/>
</dbReference>
<dbReference type="InterPro" id="IPR009959">
    <property type="entry name" value="Cyclase_SnoaL-like"/>
</dbReference>
<sequence>MSTKSEDNKRIVRRIRDEVEEQGDLGAVDEIFAEDVVVHTPMGEFSGREAIKEMYEGDRKAFSDSTETIHDFVAEGNTVAIRMTERGTHDGEFMGMEPTGKEYEIQTTAFLHLEDGKVAEWWIQPDTLGFLQQLGVNPENLSEAMPAEDD</sequence>